<gene>
    <name evidence="2" type="ORF">LCGC14_2197190</name>
</gene>
<dbReference type="InterPro" id="IPR009057">
    <property type="entry name" value="Homeodomain-like_sf"/>
</dbReference>
<organism evidence="2">
    <name type="scientific">marine sediment metagenome</name>
    <dbReference type="NCBI Taxonomy" id="412755"/>
    <lineage>
        <taxon>unclassified sequences</taxon>
        <taxon>metagenomes</taxon>
        <taxon>ecological metagenomes</taxon>
    </lineage>
</organism>
<dbReference type="AlphaFoldDB" id="A0A0F9FVA9"/>
<evidence type="ECO:0000256" key="1">
    <source>
        <dbReference type="SAM" id="Coils"/>
    </source>
</evidence>
<keyword evidence="1" id="KW-0175">Coiled coil</keyword>
<dbReference type="GO" id="GO:0006313">
    <property type="term" value="P:DNA transposition"/>
    <property type="evidence" value="ECO:0007669"/>
    <property type="project" value="InterPro"/>
</dbReference>
<dbReference type="SUPFAM" id="SSF46689">
    <property type="entry name" value="Homeodomain-like"/>
    <property type="match status" value="1"/>
</dbReference>
<dbReference type="GO" id="GO:0004803">
    <property type="term" value="F:transposase activity"/>
    <property type="evidence" value="ECO:0007669"/>
    <property type="project" value="InterPro"/>
</dbReference>
<dbReference type="Pfam" id="PF01527">
    <property type="entry name" value="HTH_Tnp_1"/>
    <property type="match status" value="1"/>
</dbReference>
<accession>A0A0F9FVA9</accession>
<comment type="caution">
    <text evidence="2">The sequence shown here is derived from an EMBL/GenBank/DDBJ whole genome shotgun (WGS) entry which is preliminary data.</text>
</comment>
<dbReference type="EMBL" id="LAZR01028877">
    <property type="protein sequence ID" value="KKL61250.1"/>
    <property type="molecule type" value="Genomic_DNA"/>
</dbReference>
<dbReference type="GO" id="GO:0003677">
    <property type="term" value="F:DNA binding"/>
    <property type="evidence" value="ECO:0007669"/>
    <property type="project" value="InterPro"/>
</dbReference>
<proteinExistence type="predicted"/>
<sequence>MTKYTDTQRREAVNLYIQHGTAEAARQTGISGRTITRWAKAADVSQDRTKTDAARQELARKNAERRERIKTSLLTKIEDLLGRMDLPHIDFKGKDAQQVTYPVATSGDVKNYAVSVAVLIDKYRLEMGESTSRAEITFEQAETRLDKEFEELVREYEAMEAERVETEGE</sequence>
<reference evidence="2" key="1">
    <citation type="journal article" date="2015" name="Nature">
        <title>Complex archaea that bridge the gap between prokaryotes and eukaryotes.</title>
        <authorList>
            <person name="Spang A."/>
            <person name="Saw J.H."/>
            <person name="Jorgensen S.L."/>
            <person name="Zaremba-Niedzwiedzka K."/>
            <person name="Martijn J."/>
            <person name="Lind A.E."/>
            <person name="van Eijk R."/>
            <person name="Schleper C."/>
            <person name="Guy L."/>
            <person name="Ettema T.J."/>
        </authorList>
    </citation>
    <scope>NUCLEOTIDE SEQUENCE</scope>
</reference>
<name>A0A0F9FVA9_9ZZZZ</name>
<protein>
    <submittedName>
        <fullName evidence="2">Uncharacterized protein</fullName>
    </submittedName>
</protein>
<dbReference type="InterPro" id="IPR002514">
    <property type="entry name" value="Transposase_8"/>
</dbReference>
<evidence type="ECO:0000313" key="2">
    <source>
        <dbReference type="EMBL" id="KKL61250.1"/>
    </source>
</evidence>
<feature type="coiled-coil region" evidence="1">
    <location>
        <begin position="142"/>
        <end position="169"/>
    </location>
</feature>